<dbReference type="OrthoDB" id="488103at2"/>
<evidence type="ECO:0000313" key="2">
    <source>
        <dbReference type="Proteomes" id="UP000185984"/>
    </source>
</evidence>
<sequence length="91" mass="10364">MMKQTEQQQDARLAEIVALGQQRYLDAGGDPRSCTSGMHGDDYLTNEERQEALMLMQKLASIYIKNGYAYCQGRSWKLANNRVNCEDNKSI</sequence>
<accession>A0A1U7HET8</accession>
<protein>
    <submittedName>
        <fullName evidence="1">Uncharacterized protein</fullName>
    </submittedName>
</protein>
<proteinExistence type="predicted"/>
<evidence type="ECO:0000313" key="1">
    <source>
        <dbReference type="EMBL" id="OKH22093.1"/>
    </source>
</evidence>
<keyword evidence="2" id="KW-1185">Reference proteome</keyword>
<dbReference type="Proteomes" id="UP000185984">
    <property type="component" value="Unassembled WGS sequence"/>
</dbReference>
<dbReference type="RefSeq" id="WP_073551345.1">
    <property type="nucleotide sequence ID" value="NZ_CAWMVK010000015.1"/>
</dbReference>
<reference evidence="1 2" key="1">
    <citation type="submission" date="2016-11" db="EMBL/GenBank/DDBJ databases">
        <title>Draft Genome Sequences of Nine Cyanobacterial Strains from Diverse Habitats.</title>
        <authorList>
            <person name="Zhu T."/>
            <person name="Hou S."/>
            <person name="Lu X."/>
            <person name="Hess W.R."/>
        </authorList>
    </citation>
    <scope>NUCLEOTIDE SEQUENCE [LARGE SCALE GENOMIC DNA]</scope>
    <source>
        <strain evidence="1 2">5.2 s.c.1</strain>
    </source>
</reference>
<name>A0A1U7HET8_9CHRO</name>
<comment type="caution">
    <text evidence="1">The sequence shown here is derived from an EMBL/GenBank/DDBJ whole genome shotgun (WGS) entry which is preliminary data.</text>
</comment>
<gene>
    <name evidence="1" type="ORF">NIES1031_20665</name>
</gene>
<dbReference type="AlphaFoldDB" id="A0A1U7HET8"/>
<dbReference type="EMBL" id="MRCC01000022">
    <property type="protein sequence ID" value="OKH22093.1"/>
    <property type="molecule type" value="Genomic_DNA"/>
</dbReference>
<dbReference type="STRING" id="247279.NIES1031_20665"/>
<organism evidence="1 2">
    <name type="scientific">Chroogloeocystis siderophila 5.2 s.c.1</name>
    <dbReference type="NCBI Taxonomy" id="247279"/>
    <lineage>
        <taxon>Bacteria</taxon>
        <taxon>Bacillati</taxon>
        <taxon>Cyanobacteriota</taxon>
        <taxon>Cyanophyceae</taxon>
        <taxon>Oscillatoriophycideae</taxon>
        <taxon>Chroococcales</taxon>
        <taxon>Chroococcaceae</taxon>
        <taxon>Chroogloeocystis</taxon>
    </lineage>
</organism>